<dbReference type="Gene3D" id="2.30.30.1020">
    <property type="entry name" value="CCR4-NOT complex subunit 2/3/5, C-terminal domain"/>
    <property type="match status" value="1"/>
</dbReference>
<sequence>MKKIKELCLKELEKLDNDQLLSIVTDTQQEEEEKENEERDREEEEKEGEEREDIEAEDRSKQDTFTTSSAQDQSLSEVEEGEISPCYDHAQSPPLSPPSIHISDVSDEEYKTQASHDQSCDQVIEYEKEQSFDEDRVSIGISTDTKNDDIHLSKIIKEEREKIKEVNEDCNDDDDDDDDGWSKDVSEQQKLLEMKIRKRLLENQVKRLQERPLLQPEGTNHHQNVKKQSYPQEIKRGEETGDITCDYPVPQEYLIHSYIRDKLAPIRLSKYNEDLLFYLYYTSGEDLLQLLAAHELYIRDWRYHKEEKIWITRAPNMRPTKVETTYEEGTYCYFDLGTWRKAHRDMKVEYDRLAERPSIPPAITSQQIVSFVSMNA</sequence>
<name>A0A1X7T6J0_AMPQE</name>
<evidence type="ECO:0000256" key="2">
    <source>
        <dbReference type="ARBA" id="ARBA00023015"/>
    </source>
</evidence>
<keyword evidence="3" id="KW-0804">Transcription</keyword>
<dbReference type="PANTHER" id="PTHR23326">
    <property type="entry name" value="CCR4 NOT-RELATED"/>
    <property type="match status" value="1"/>
</dbReference>
<comment type="similarity">
    <text evidence="1">Belongs to the CNOT2/3/5 family.</text>
</comment>
<evidence type="ECO:0000256" key="1">
    <source>
        <dbReference type="ARBA" id="ARBA00007682"/>
    </source>
</evidence>
<keyword evidence="2" id="KW-0805">Transcription regulation</keyword>
<dbReference type="STRING" id="400682.A0A1X7T6J0"/>
<feature type="region of interest" description="Disordered" evidence="5">
    <location>
        <begin position="211"/>
        <end position="232"/>
    </location>
</feature>
<dbReference type="GO" id="GO:0030015">
    <property type="term" value="C:CCR4-NOT core complex"/>
    <property type="evidence" value="ECO:0007669"/>
    <property type="project" value="InterPro"/>
</dbReference>
<dbReference type="GO" id="GO:0006355">
    <property type="term" value="P:regulation of DNA-templated transcription"/>
    <property type="evidence" value="ECO:0007669"/>
    <property type="project" value="InterPro"/>
</dbReference>
<dbReference type="InterPro" id="IPR007282">
    <property type="entry name" value="NOT2/3/5_C"/>
</dbReference>
<dbReference type="InterPro" id="IPR038635">
    <property type="entry name" value="CCR4-NOT_su2/3/5_C_sf"/>
</dbReference>
<protein>
    <recommendedName>
        <fullName evidence="6">NOT2/NOT3/NOT5 C-terminal domain-containing protein</fullName>
    </recommendedName>
</protein>
<feature type="coiled-coil region" evidence="4">
    <location>
        <begin position="156"/>
        <end position="211"/>
    </location>
</feature>
<dbReference type="InterPro" id="IPR040168">
    <property type="entry name" value="Not2/3/5"/>
</dbReference>
<dbReference type="Pfam" id="PF04153">
    <property type="entry name" value="NOT2_3_5_C"/>
    <property type="match status" value="1"/>
</dbReference>
<organism evidence="7">
    <name type="scientific">Amphimedon queenslandica</name>
    <name type="common">Sponge</name>
    <dbReference type="NCBI Taxonomy" id="400682"/>
    <lineage>
        <taxon>Eukaryota</taxon>
        <taxon>Metazoa</taxon>
        <taxon>Porifera</taxon>
        <taxon>Demospongiae</taxon>
        <taxon>Heteroscleromorpha</taxon>
        <taxon>Haplosclerida</taxon>
        <taxon>Niphatidae</taxon>
        <taxon>Amphimedon</taxon>
    </lineage>
</organism>
<evidence type="ECO:0000313" key="7">
    <source>
        <dbReference type="EnsemblMetazoa" id="Aqu2.1.10128_001"/>
    </source>
</evidence>
<evidence type="ECO:0000259" key="6">
    <source>
        <dbReference type="Pfam" id="PF04153"/>
    </source>
</evidence>
<accession>A0A1X7T6J0</accession>
<feature type="domain" description="NOT2/NOT3/NOT5 C-terminal" evidence="6">
    <location>
        <begin position="239"/>
        <end position="353"/>
    </location>
</feature>
<proteinExistence type="inferred from homology"/>
<evidence type="ECO:0000256" key="4">
    <source>
        <dbReference type="SAM" id="Coils"/>
    </source>
</evidence>
<feature type="compositionally biased region" description="Polar residues" evidence="5">
    <location>
        <begin position="217"/>
        <end position="231"/>
    </location>
</feature>
<evidence type="ECO:0000256" key="5">
    <source>
        <dbReference type="SAM" id="MobiDB-lite"/>
    </source>
</evidence>
<feature type="compositionally biased region" description="Polar residues" evidence="5">
    <location>
        <begin position="63"/>
        <end position="76"/>
    </location>
</feature>
<reference evidence="7" key="1">
    <citation type="submission" date="2017-05" db="UniProtKB">
        <authorList>
            <consortium name="EnsemblMetazoa"/>
        </authorList>
    </citation>
    <scope>IDENTIFICATION</scope>
</reference>
<dbReference type="GO" id="GO:2000036">
    <property type="term" value="P:regulation of stem cell population maintenance"/>
    <property type="evidence" value="ECO:0007669"/>
    <property type="project" value="UniProtKB-ARBA"/>
</dbReference>
<feature type="compositionally biased region" description="Acidic residues" evidence="5">
    <location>
        <begin position="28"/>
        <end position="56"/>
    </location>
</feature>
<keyword evidence="4" id="KW-0175">Coiled coil</keyword>
<dbReference type="EnsemblMetazoa" id="Aqu2.1.10128_001">
    <property type="protein sequence ID" value="Aqu2.1.10128_001"/>
    <property type="gene ID" value="Aqu2.1.10128"/>
</dbReference>
<evidence type="ECO:0000256" key="3">
    <source>
        <dbReference type="ARBA" id="ARBA00023163"/>
    </source>
</evidence>
<dbReference type="InParanoid" id="A0A1X7T6J0"/>
<feature type="region of interest" description="Disordered" evidence="5">
    <location>
        <begin position="16"/>
        <end position="119"/>
    </location>
</feature>
<dbReference type="AlphaFoldDB" id="A0A1X7T6J0"/>